<dbReference type="InterPro" id="IPR003535">
    <property type="entry name" value="Intimin/invasin_bac"/>
</dbReference>
<feature type="chain" id="PRO_5019869419" evidence="3">
    <location>
        <begin position="26"/>
        <end position="938"/>
    </location>
</feature>
<dbReference type="PANTHER" id="PTHR39576:SF2">
    <property type="entry name" value="ATTACHING AND EFFACING PROTEIN HOMOLOG-RELATED"/>
    <property type="match status" value="1"/>
</dbReference>
<evidence type="ECO:0000256" key="3">
    <source>
        <dbReference type="SAM" id="SignalP"/>
    </source>
</evidence>
<dbReference type="PANTHER" id="PTHR39576">
    <property type="entry name" value="ATTACHING AND EFFACING PROTEIN HOMOLOG-RELATED-RELATED"/>
    <property type="match status" value="1"/>
</dbReference>
<proteinExistence type="inferred from homology"/>
<evidence type="ECO:0000256" key="1">
    <source>
        <dbReference type="ARBA" id="ARBA00010116"/>
    </source>
</evidence>
<keyword evidence="3" id="KW-0732">Signal</keyword>
<dbReference type="GO" id="GO:0007155">
    <property type="term" value="P:cell adhesion"/>
    <property type="evidence" value="ECO:0007669"/>
    <property type="project" value="InterPro"/>
</dbReference>
<feature type="region of interest" description="Disordered" evidence="2">
    <location>
        <begin position="96"/>
        <end position="130"/>
    </location>
</feature>
<dbReference type="InterPro" id="IPR024519">
    <property type="entry name" value="IAT_beta"/>
</dbReference>
<feature type="domain" description="Inverse autotransporter beta-domain" evidence="4">
    <location>
        <begin position="160"/>
        <end position="434"/>
    </location>
</feature>
<dbReference type="Proteomes" id="UP000278542">
    <property type="component" value="Unassembled WGS sequence"/>
</dbReference>
<evidence type="ECO:0000313" key="6">
    <source>
        <dbReference type="Proteomes" id="UP000278542"/>
    </source>
</evidence>
<protein>
    <submittedName>
        <fullName evidence="5">Adhesin/invasin</fullName>
    </submittedName>
</protein>
<dbReference type="AlphaFoldDB" id="A0A495RBM8"/>
<dbReference type="PRINTS" id="PR01369">
    <property type="entry name" value="INTIMIN"/>
</dbReference>
<gene>
    <name evidence="5" type="ORF">DES39_1946</name>
</gene>
<evidence type="ECO:0000313" key="5">
    <source>
        <dbReference type="EMBL" id="RKS84731.1"/>
    </source>
</evidence>
<dbReference type="FunFam" id="2.40.160.160:FF:000001">
    <property type="entry name" value="Intimin-like inverse autotransporter SinH"/>
    <property type="match status" value="1"/>
</dbReference>
<name>A0A495RBM8_9GAMM</name>
<organism evidence="5 6">
    <name type="scientific">Orbus hercynius</name>
    <dbReference type="NCBI Taxonomy" id="593135"/>
    <lineage>
        <taxon>Bacteria</taxon>
        <taxon>Pseudomonadati</taxon>
        <taxon>Pseudomonadota</taxon>
        <taxon>Gammaproteobacteria</taxon>
        <taxon>Orbales</taxon>
        <taxon>Orbaceae</taxon>
        <taxon>Orbus</taxon>
    </lineage>
</organism>
<dbReference type="GO" id="GO:0009279">
    <property type="term" value="C:cell outer membrane"/>
    <property type="evidence" value="ECO:0007669"/>
    <property type="project" value="TreeGrafter"/>
</dbReference>
<evidence type="ECO:0000256" key="2">
    <source>
        <dbReference type="SAM" id="MobiDB-lite"/>
    </source>
</evidence>
<dbReference type="EMBL" id="RBWY01000004">
    <property type="protein sequence ID" value="RKS84731.1"/>
    <property type="molecule type" value="Genomic_DNA"/>
</dbReference>
<keyword evidence="6" id="KW-1185">Reference proteome</keyword>
<feature type="signal peptide" evidence="3">
    <location>
        <begin position="1"/>
        <end position="25"/>
    </location>
</feature>
<accession>A0A495RBM8</accession>
<dbReference type="InterPro" id="IPR051715">
    <property type="entry name" value="Intimin-Invasin_domain"/>
</dbReference>
<dbReference type="PROSITE" id="PS51257">
    <property type="entry name" value="PROKAR_LIPOPROTEIN"/>
    <property type="match status" value="1"/>
</dbReference>
<evidence type="ECO:0000259" key="4">
    <source>
        <dbReference type="Pfam" id="PF11924"/>
    </source>
</evidence>
<dbReference type="Gene3D" id="2.40.160.160">
    <property type="entry name" value="Inverse autotransporter, beta-domain"/>
    <property type="match status" value="1"/>
</dbReference>
<dbReference type="Pfam" id="PF11924">
    <property type="entry name" value="IAT_beta"/>
    <property type="match status" value="1"/>
</dbReference>
<comment type="caution">
    <text evidence="5">The sequence shown here is derived from an EMBL/GenBank/DDBJ whole genome shotgun (WGS) entry which is preliminary data.</text>
</comment>
<reference evidence="5 6" key="1">
    <citation type="submission" date="2018-10" db="EMBL/GenBank/DDBJ databases">
        <title>Genomic Encyclopedia of Type Strains, Phase IV (KMG-IV): sequencing the most valuable type-strain genomes for metagenomic binning, comparative biology and taxonomic classification.</title>
        <authorList>
            <person name="Goeker M."/>
        </authorList>
    </citation>
    <scope>NUCLEOTIDE SEQUENCE [LARGE SCALE GENOMIC DNA]</scope>
    <source>
        <strain evidence="5 6">DSM 22228</strain>
    </source>
</reference>
<dbReference type="RefSeq" id="WP_170143388.1">
    <property type="nucleotide sequence ID" value="NZ_RBWY01000004.1"/>
</dbReference>
<comment type="similarity">
    <text evidence="1">Belongs to the intimin/invasin family.</text>
</comment>
<sequence>MKKSLNLSMVATLVLVALSCHVAKAQVSRSLPVKNENAKLSQADNLKVFINNQQRSLYQIALLSNISVSELRDLNKGSYDDTDIVKVGDSINLPADSPLLPAESKKTKENSKYSYLPSLGSSDKASAEKNDNALDTQVASVLQTLGQQDWDHMSSQQLKDDLNTKTQNYAESYVRNQVNNQVIDPIRSAAQDFLGRFGTAQLQFDVSDQAKLNNVNVKLFSPWYDSDSTLIFSQLTYQEYEKDRRIGNFGIGQRWDLADKNWLVGYNVFFDHDFSRNHNRLGLGLEAWTDYMKFAANYYTPLSDWKDSKDFDDYLERAARGYDLRFQGYLPSYPHLGASLMFEQYFGDKVALFGKDNLQKDPYALTLGIDYTPVPLFTIKGEHKQGESSNKMAKVELTMNYRLGVPLKDQLDPNMVDVARSLKGSRYDLVDRNNYIVLEYKEKKFSVDLASLGFVEEHSVIDLGIAVHNAKDGITISPSSWNNVTGTADLMALSAAGADGNLCYNRVGLTCSANNVWNVAQTSDTNNWSILVPSYINSITGERNPTASSGVAVPGRYTLDVTLTDGKGRTAVSNQSWLAIKPSSTRQVLLTNVTPNPAGGDALGSASAPAAANGRTSVFLQANLVSSPVTVSPATGLPIPTGQVAGFSDYFTFAEYPVPVPAAPLTVGSVYEAEPPTAEEIAKINSLYTATSGGNKVTFVATNAANQCPTETPKCLLVKSIKKVVGSASISDDYLLELSTNATLSSVDVSLKFSTYSASSPVYGSGSAPTTIYFNGGVPSKITISNGNTVVGVVNDDRTITMTGKLVVGDTYTVKVEDSLDNDVTSSSNIVWSLVGDNISACAGANVILPGNTNPNGDDQSGALAVSKLFNISNTSVYQIKGLTVSNASYAGLVAGATTGGTATSINNNTVAAIALGGLKTSSACAGDQGFKLRIDVN</sequence>
<dbReference type="InterPro" id="IPR038177">
    <property type="entry name" value="IAT_beta_sf"/>
</dbReference>